<dbReference type="GO" id="GO:0004497">
    <property type="term" value="F:monooxygenase activity"/>
    <property type="evidence" value="ECO:0007669"/>
    <property type="project" value="UniProtKB-KW"/>
</dbReference>
<dbReference type="RefSeq" id="WP_380035014.1">
    <property type="nucleotide sequence ID" value="NZ_JBHSEH010000002.1"/>
</dbReference>
<gene>
    <name evidence="2" type="ORF">ACFOZ9_00610</name>
</gene>
<protein>
    <submittedName>
        <fullName evidence="2">Antibiotic biosynthesis monooxygenase family protein</fullName>
        <ecNumber evidence="2">1.14.-.-</ecNumber>
    </submittedName>
</protein>
<dbReference type="Pfam" id="PF03992">
    <property type="entry name" value="ABM"/>
    <property type="match status" value="1"/>
</dbReference>
<organism evidence="2 3">
    <name type="scientific">Deinococcus navajonensis</name>
    <dbReference type="NCBI Taxonomy" id="309884"/>
    <lineage>
        <taxon>Bacteria</taxon>
        <taxon>Thermotogati</taxon>
        <taxon>Deinococcota</taxon>
        <taxon>Deinococci</taxon>
        <taxon>Deinococcales</taxon>
        <taxon>Deinococcaceae</taxon>
        <taxon>Deinococcus</taxon>
    </lineage>
</organism>
<dbReference type="EC" id="1.14.-.-" evidence="2"/>
<dbReference type="EMBL" id="JBHSEH010000002">
    <property type="protein sequence ID" value="MFC4424693.1"/>
    <property type="molecule type" value="Genomic_DNA"/>
</dbReference>
<dbReference type="InterPro" id="IPR011008">
    <property type="entry name" value="Dimeric_a/b-barrel"/>
</dbReference>
<feature type="domain" description="ABM" evidence="1">
    <location>
        <begin position="21"/>
        <end position="64"/>
    </location>
</feature>
<evidence type="ECO:0000313" key="3">
    <source>
        <dbReference type="Proteomes" id="UP001595998"/>
    </source>
</evidence>
<comment type="caution">
    <text evidence="2">The sequence shown here is derived from an EMBL/GenBank/DDBJ whole genome shotgun (WGS) entry which is preliminary data.</text>
</comment>
<evidence type="ECO:0000313" key="2">
    <source>
        <dbReference type="EMBL" id="MFC4424693.1"/>
    </source>
</evidence>
<reference evidence="3" key="1">
    <citation type="journal article" date="2019" name="Int. J. Syst. Evol. Microbiol.">
        <title>The Global Catalogue of Microorganisms (GCM) 10K type strain sequencing project: providing services to taxonomists for standard genome sequencing and annotation.</title>
        <authorList>
            <consortium name="The Broad Institute Genomics Platform"/>
            <consortium name="The Broad Institute Genome Sequencing Center for Infectious Disease"/>
            <person name="Wu L."/>
            <person name="Ma J."/>
        </authorList>
    </citation>
    <scope>NUCLEOTIDE SEQUENCE [LARGE SCALE GENOMIC DNA]</scope>
    <source>
        <strain evidence="3">CCUG 56029</strain>
    </source>
</reference>
<keyword evidence="3" id="KW-1185">Reference proteome</keyword>
<sequence length="82" mass="8673">MPERLDAAVVWYVELRGPGAIDTLRALLQGLAGQPGLLGAELLTSPAQPDLALLASRWATEAPHLPLPSGAKSWVFEVIEGC</sequence>
<evidence type="ECO:0000259" key="1">
    <source>
        <dbReference type="Pfam" id="PF03992"/>
    </source>
</evidence>
<accession>A0ABV8XLQ8</accession>
<proteinExistence type="predicted"/>
<dbReference type="SUPFAM" id="SSF54909">
    <property type="entry name" value="Dimeric alpha+beta barrel"/>
    <property type="match status" value="1"/>
</dbReference>
<name>A0ABV8XLQ8_9DEIO</name>
<keyword evidence="2" id="KW-0560">Oxidoreductase</keyword>
<keyword evidence="2" id="KW-0503">Monooxygenase</keyword>
<dbReference type="Proteomes" id="UP001595998">
    <property type="component" value="Unassembled WGS sequence"/>
</dbReference>
<dbReference type="InterPro" id="IPR007138">
    <property type="entry name" value="ABM_dom"/>
</dbReference>